<dbReference type="EMBL" id="SWJQ01000005">
    <property type="protein sequence ID" value="TRZ26845.1"/>
    <property type="molecule type" value="Genomic_DNA"/>
</dbReference>
<sequence length="149" mass="14687">MMMGPGGGAGLGKAGAGAAAGGFARFSGQNQHPSGATPTLNQLLTSPSPMMRSYGSSYPDYSSPSAPPQPQPQAAAAAPGSQQAAAGMGMGKDMGAQYGAANPAWAAAQQRNHPAMSPGSTGQAISRTQVTPRARFVMAHASVSLVSGS</sequence>
<feature type="compositionally biased region" description="Gly residues" evidence="1">
    <location>
        <begin position="1"/>
        <end position="20"/>
    </location>
</feature>
<gene>
    <name evidence="2" type="ORF">HGM15179_000315</name>
</gene>
<protein>
    <submittedName>
        <fullName evidence="2">Uncharacterized protein</fullName>
    </submittedName>
</protein>
<accession>A0A8K1H0X4</accession>
<organism evidence="2 3">
    <name type="scientific">Zosterops borbonicus</name>
    <dbReference type="NCBI Taxonomy" id="364589"/>
    <lineage>
        <taxon>Eukaryota</taxon>
        <taxon>Metazoa</taxon>
        <taxon>Chordata</taxon>
        <taxon>Craniata</taxon>
        <taxon>Vertebrata</taxon>
        <taxon>Euteleostomi</taxon>
        <taxon>Archelosauria</taxon>
        <taxon>Archosauria</taxon>
        <taxon>Dinosauria</taxon>
        <taxon>Saurischia</taxon>
        <taxon>Theropoda</taxon>
        <taxon>Coelurosauria</taxon>
        <taxon>Aves</taxon>
        <taxon>Neognathae</taxon>
        <taxon>Neoaves</taxon>
        <taxon>Telluraves</taxon>
        <taxon>Australaves</taxon>
        <taxon>Passeriformes</taxon>
        <taxon>Sylvioidea</taxon>
        <taxon>Zosteropidae</taxon>
        <taxon>Zosterops</taxon>
    </lineage>
</organism>
<evidence type="ECO:0000256" key="1">
    <source>
        <dbReference type="SAM" id="MobiDB-lite"/>
    </source>
</evidence>
<name>A0A8K1H0X4_9PASS</name>
<feature type="compositionally biased region" description="Polar residues" evidence="1">
    <location>
        <begin position="27"/>
        <end position="48"/>
    </location>
</feature>
<evidence type="ECO:0000313" key="2">
    <source>
        <dbReference type="EMBL" id="TRZ26845.1"/>
    </source>
</evidence>
<feature type="region of interest" description="Disordered" evidence="1">
    <location>
        <begin position="105"/>
        <end position="129"/>
    </location>
</feature>
<evidence type="ECO:0000313" key="3">
    <source>
        <dbReference type="Proteomes" id="UP000796761"/>
    </source>
</evidence>
<feature type="compositionally biased region" description="Low complexity" evidence="1">
    <location>
        <begin position="53"/>
        <end position="64"/>
    </location>
</feature>
<dbReference type="OrthoDB" id="9909880at2759"/>
<keyword evidence="3" id="KW-1185">Reference proteome</keyword>
<feature type="region of interest" description="Disordered" evidence="1">
    <location>
        <begin position="1"/>
        <end position="93"/>
    </location>
</feature>
<feature type="compositionally biased region" description="Low complexity" evidence="1">
    <location>
        <begin position="72"/>
        <end position="87"/>
    </location>
</feature>
<dbReference type="Proteomes" id="UP000796761">
    <property type="component" value="Unassembled WGS sequence"/>
</dbReference>
<comment type="caution">
    <text evidence="2">The sequence shown here is derived from an EMBL/GenBank/DDBJ whole genome shotgun (WGS) entry which is preliminary data.</text>
</comment>
<proteinExistence type="predicted"/>
<reference evidence="2" key="1">
    <citation type="submission" date="2019-04" db="EMBL/GenBank/DDBJ databases">
        <title>Genome assembly of Zosterops borbonicus 15179.</title>
        <authorList>
            <person name="Leroy T."/>
            <person name="Anselmetti Y."/>
            <person name="Tilak M.-K."/>
            <person name="Nabholz B."/>
        </authorList>
    </citation>
    <scope>NUCLEOTIDE SEQUENCE</scope>
    <source>
        <strain evidence="2">HGM_15179</strain>
        <tissue evidence="2">Muscle</tissue>
    </source>
</reference>
<feature type="compositionally biased region" description="Polar residues" evidence="1">
    <location>
        <begin position="118"/>
        <end position="129"/>
    </location>
</feature>
<dbReference type="AlphaFoldDB" id="A0A8K1H0X4"/>